<keyword evidence="1 3" id="KW-0560">Oxidoreductase</keyword>
<dbReference type="PANTHER" id="PTHR11699">
    <property type="entry name" value="ALDEHYDE DEHYDROGENASE-RELATED"/>
    <property type="match status" value="1"/>
</dbReference>
<dbReference type="PROSITE" id="PS00687">
    <property type="entry name" value="ALDEHYDE_DEHYDR_GLU"/>
    <property type="match status" value="1"/>
</dbReference>
<protein>
    <submittedName>
        <fullName evidence="5">Acyl-CoA reductase-like NAD-dependent aldehyde dehydrogenase</fullName>
    </submittedName>
</protein>
<organism evidence="5 6">
    <name type="scientific">Paenarthrobacter nicotinovorans</name>
    <name type="common">Arthrobacter nicotinovorans</name>
    <dbReference type="NCBI Taxonomy" id="29320"/>
    <lineage>
        <taxon>Bacteria</taxon>
        <taxon>Bacillati</taxon>
        <taxon>Actinomycetota</taxon>
        <taxon>Actinomycetes</taxon>
        <taxon>Micrococcales</taxon>
        <taxon>Micrococcaceae</taxon>
        <taxon>Paenarthrobacter</taxon>
    </lineage>
</organism>
<dbReference type="InterPro" id="IPR029510">
    <property type="entry name" value="Ald_DH_CS_GLU"/>
</dbReference>
<dbReference type="RefSeq" id="WP_064723099.1">
    <property type="nucleotide sequence ID" value="NZ_BDDW01000011.1"/>
</dbReference>
<dbReference type="InterPro" id="IPR016162">
    <property type="entry name" value="Ald_DH_N"/>
</dbReference>
<dbReference type="Gene3D" id="3.40.309.10">
    <property type="entry name" value="Aldehyde Dehydrogenase, Chain A, domain 2"/>
    <property type="match status" value="1"/>
</dbReference>
<dbReference type="InterPro" id="IPR016160">
    <property type="entry name" value="Ald_DH_CS_CYS"/>
</dbReference>
<gene>
    <name evidence="5" type="ORF">J2T10_002806</name>
</gene>
<reference evidence="5 6" key="1">
    <citation type="submission" date="2023-07" db="EMBL/GenBank/DDBJ databases">
        <title>Sorghum-associated microbial communities from plants grown in Nebraska, USA.</title>
        <authorList>
            <person name="Schachtman D."/>
        </authorList>
    </citation>
    <scope>NUCLEOTIDE SEQUENCE [LARGE SCALE GENOMIC DNA]</scope>
    <source>
        <strain evidence="5 6">CC523</strain>
    </source>
</reference>
<evidence type="ECO:0000256" key="2">
    <source>
        <dbReference type="PROSITE-ProRule" id="PRU10007"/>
    </source>
</evidence>
<keyword evidence="6" id="KW-1185">Reference proteome</keyword>
<dbReference type="InterPro" id="IPR016161">
    <property type="entry name" value="Ald_DH/histidinol_DH"/>
</dbReference>
<accession>A0ABT9TNA1</accession>
<sequence length="490" mass="51887">MNAQATLVLPSKGTTGLLIDGHWIDPKDGGTLEVQNPSNRSTVAVIGRSTAADVDRAVSSAQEAFRTWRQRPARERGAFLTRLGDAIAENAEDIARLLAAETGNAIRTQSRGEVASTVEVLRYYGGTASEQKGETLPLGQGLFSYSTRDPLGVVAAIIPWNSPLVLGAVKIGMALATGNTLILKPAEDAPLAVIRVCELAAEILPPGVLNVVTGRGSDAGAALSKHPDVAKVSFTGSSEVGRGVLHAVADRIGHATLELGGKSPAVVFPDSNNEETAKNVVAAMRFARQGQSCTAGSRLFVHADIWDDFMPKVIAAVEDLVIGDALDEATDMGAVINTTRYEEISDFVQQAADQGAQFLTGGPSTKLEGDTPLRLTPTVIAGVDNNWRIAREEVFGPVLVAIPWQTEEEVVTWANDTHYGLAAYVFTQDLNTALRMAENIDAGWVQINRAGGQLPGMSYGGRKQSGIGAEYSIEGALESYTQRKSVTIAL</sequence>
<proteinExistence type="inferred from homology"/>
<evidence type="ECO:0000259" key="4">
    <source>
        <dbReference type="Pfam" id="PF00171"/>
    </source>
</evidence>
<comment type="caution">
    <text evidence="5">The sequence shown here is derived from an EMBL/GenBank/DDBJ whole genome shotgun (WGS) entry which is preliminary data.</text>
</comment>
<dbReference type="PROSITE" id="PS00070">
    <property type="entry name" value="ALDEHYDE_DEHYDR_CYS"/>
    <property type="match status" value="1"/>
</dbReference>
<feature type="domain" description="Aldehyde dehydrogenase" evidence="4">
    <location>
        <begin position="23"/>
        <end position="486"/>
    </location>
</feature>
<dbReference type="Proteomes" id="UP001244563">
    <property type="component" value="Unassembled WGS sequence"/>
</dbReference>
<evidence type="ECO:0000256" key="3">
    <source>
        <dbReference type="RuleBase" id="RU003345"/>
    </source>
</evidence>
<evidence type="ECO:0000256" key="1">
    <source>
        <dbReference type="ARBA" id="ARBA00023002"/>
    </source>
</evidence>
<name>A0ABT9TNA1_PAENI</name>
<dbReference type="SUPFAM" id="SSF53720">
    <property type="entry name" value="ALDH-like"/>
    <property type="match status" value="1"/>
</dbReference>
<evidence type="ECO:0000313" key="5">
    <source>
        <dbReference type="EMBL" id="MDQ0103149.1"/>
    </source>
</evidence>
<evidence type="ECO:0000313" key="6">
    <source>
        <dbReference type="Proteomes" id="UP001244563"/>
    </source>
</evidence>
<comment type="similarity">
    <text evidence="3">Belongs to the aldehyde dehydrogenase family.</text>
</comment>
<dbReference type="InterPro" id="IPR015590">
    <property type="entry name" value="Aldehyde_DH_dom"/>
</dbReference>
<dbReference type="Pfam" id="PF00171">
    <property type="entry name" value="Aldedh"/>
    <property type="match status" value="1"/>
</dbReference>
<dbReference type="InterPro" id="IPR016163">
    <property type="entry name" value="Ald_DH_C"/>
</dbReference>
<dbReference type="Gene3D" id="3.40.605.10">
    <property type="entry name" value="Aldehyde Dehydrogenase, Chain A, domain 1"/>
    <property type="match status" value="1"/>
</dbReference>
<feature type="active site" evidence="2">
    <location>
        <position position="258"/>
    </location>
</feature>
<dbReference type="EMBL" id="JAUSSW010000007">
    <property type="protein sequence ID" value="MDQ0103149.1"/>
    <property type="molecule type" value="Genomic_DNA"/>
</dbReference>